<dbReference type="EMBL" id="JACHKZ010000007">
    <property type="protein sequence ID" value="MBB6577485.1"/>
    <property type="molecule type" value="Genomic_DNA"/>
</dbReference>
<accession>A0ABR6REA5</accession>
<protein>
    <submittedName>
        <fullName evidence="6">DNA-binding transcriptional LysR family regulator</fullName>
    </submittedName>
</protein>
<evidence type="ECO:0000256" key="3">
    <source>
        <dbReference type="ARBA" id="ARBA00023125"/>
    </source>
</evidence>
<dbReference type="RefSeq" id="WP_184706989.1">
    <property type="nucleotide sequence ID" value="NZ_JACHKZ010000007.1"/>
</dbReference>
<keyword evidence="2" id="KW-0805">Transcription regulation</keyword>
<proteinExistence type="inferred from homology"/>
<dbReference type="Proteomes" id="UP000562492">
    <property type="component" value="Unassembled WGS sequence"/>
</dbReference>
<evidence type="ECO:0000256" key="4">
    <source>
        <dbReference type="ARBA" id="ARBA00023163"/>
    </source>
</evidence>
<dbReference type="GO" id="GO:0003677">
    <property type="term" value="F:DNA binding"/>
    <property type="evidence" value="ECO:0007669"/>
    <property type="project" value="UniProtKB-KW"/>
</dbReference>
<evidence type="ECO:0000256" key="1">
    <source>
        <dbReference type="ARBA" id="ARBA00009437"/>
    </source>
</evidence>
<dbReference type="InterPro" id="IPR036388">
    <property type="entry name" value="WH-like_DNA-bd_sf"/>
</dbReference>
<evidence type="ECO:0000313" key="6">
    <source>
        <dbReference type="EMBL" id="MBB6577485.1"/>
    </source>
</evidence>
<reference evidence="6 7" key="1">
    <citation type="submission" date="2020-08" db="EMBL/GenBank/DDBJ databases">
        <title>Functional genomics of gut bacteria from endangered species of beetles.</title>
        <authorList>
            <person name="Carlos-Shanley C."/>
        </authorList>
    </citation>
    <scope>NUCLEOTIDE SEQUENCE [LARGE SCALE GENOMIC DNA]</scope>
    <source>
        <strain evidence="6 7">S00124</strain>
    </source>
</reference>
<dbReference type="Gene3D" id="3.40.190.10">
    <property type="entry name" value="Periplasmic binding protein-like II"/>
    <property type="match status" value="2"/>
</dbReference>
<dbReference type="Pfam" id="PF00126">
    <property type="entry name" value="HTH_1"/>
    <property type="match status" value="1"/>
</dbReference>
<dbReference type="InterPro" id="IPR000847">
    <property type="entry name" value="LysR_HTH_N"/>
</dbReference>
<keyword evidence="4" id="KW-0804">Transcription</keyword>
<dbReference type="PROSITE" id="PS50931">
    <property type="entry name" value="HTH_LYSR"/>
    <property type="match status" value="1"/>
</dbReference>
<organism evidence="6 7">
    <name type="scientific">Comamonas odontotermitis</name>
    <dbReference type="NCBI Taxonomy" id="379895"/>
    <lineage>
        <taxon>Bacteria</taxon>
        <taxon>Pseudomonadati</taxon>
        <taxon>Pseudomonadota</taxon>
        <taxon>Betaproteobacteria</taxon>
        <taxon>Burkholderiales</taxon>
        <taxon>Comamonadaceae</taxon>
        <taxon>Comamonas</taxon>
    </lineage>
</organism>
<dbReference type="InterPro" id="IPR036390">
    <property type="entry name" value="WH_DNA-bd_sf"/>
</dbReference>
<keyword evidence="3 6" id="KW-0238">DNA-binding</keyword>
<dbReference type="Gene3D" id="1.10.10.10">
    <property type="entry name" value="Winged helix-like DNA-binding domain superfamily/Winged helix DNA-binding domain"/>
    <property type="match status" value="1"/>
</dbReference>
<dbReference type="InterPro" id="IPR058163">
    <property type="entry name" value="LysR-type_TF_proteobact-type"/>
</dbReference>
<dbReference type="PRINTS" id="PR00039">
    <property type="entry name" value="HTHLYSR"/>
</dbReference>
<comment type="similarity">
    <text evidence="1">Belongs to the LysR transcriptional regulatory family.</text>
</comment>
<name>A0ABR6REA5_9BURK</name>
<comment type="caution">
    <text evidence="6">The sequence shown here is derived from an EMBL/GenBank/DDBJ whole genome shotgun (WGS) entry which is preliminary data.</text>
</comment>
<dbReference type="SUPFAM" id="SSF53850">
    <property type="entry name" value="Periplasmic binding protein-like II"/>
    <property type="match status" value="1"/>
</dbReference>
<keyword evidence="7" id="KW-1185">Reference proteome</keyword>
<dbReference type="PANTHER" id="PTHR30537:SF74">
    <property type="entry name" value="HTH-TYPE TRANSCRIPTIONAL REGULATOR TRPI"/>
    <property type="match status" value="1"/>
</dbReference>
<evidence type="ECO:0000313" key="7">
    <source>
        <dbReference type="Proteomes" id="UP000562492"/>
    </source>
</evidence>
<dbReference type="PANTHER" id="PTHR30537">
    <property type="entry name" value="HTH-TYPE TRANSCRIPTIONAL REGULATOR"/>
    <property type="match status" value="1"/>
</dbReference>
<dbReference type="InterPro" id="IPR005119">
    <property type="entry name" value="LysR_subst-bd"/>
</dbReference>
<dbReference type="Pfam" id="PF03466">
    <property type="entry name" value="LysR_substrate"/>
    <property type="match status" value="1"/>
</dbReference>
<dbReference type="SUPFAM" id="SSF46785">
    <property type="entry name" value="Winged helix' DNA-binding domain"/>
    <property type="match status" value="1"/>
</dbReference>
<gene>
    <name evidence="6" type="ORF">HNP33_001541</name>
</gene>
<evidence type="ECO:0000259" key="5">
    <source>
        <dbReference type="PROSITE" id="PS50931"/>
    </source>
</evidence>
<feature type="domain" description="HTH lysR-type" evidence="5">
    <location>
        <begin position="7"/>
        <end position="64"/>
    </location>
</feature>
<evidence type="ECO:0000256" key="2">
    <source>
        <dbReference type="ARBA" id="ARBA00023015"/>
    </source>
</evidence>
<sequence>MNSARLPPLKSLQAFEAVARTGSVVRAADALHVTQGAVSKQLRQLEAALGVVLFERRNRGVHLTAAGQQLYQACTQALQTLAQAVDAVRAPAATRPLVLSCEPTLAMHWLIPRLPQLQAACAGVQLHLVAGGGAVDFGRDGIDLALRRNDFALQPHWQVHAVAPEYMGPVAQPALAQRWLSPEPGGTKPLTTLVALHSATRPQAWANWWAGSFSGNRLADLPQRMVLEHFYLCLQAAISGLGVAMASVYMADAAVQAGSLAAPLGWRADGSGYVLIHARGLGDARTAGVHAWLQQAMAQTLAQNGLSS</sequence>